<feature type="compositionally biased region" description="Polar residues" evidence="8">
    <location>
        <begin position="40"/>
        <end position="51"/>
    </location>
</feature>
<organism evidence="9 10">
    <name type="scientific">Plakobranchus ocellatus</name>
    <dbReference type="NCBI Taxonomy" id="259542"/>
    <lineage>
        <taxon>Eukaryota</taxon>
        <taxon>Metazoa</taxon>
        <taxon>Spiralia</taxon>
        <taxon>Lophotrochozoa</taxon>
        <taxon>Mollusca</taxon>
        <taxon>Gastropoda</taxon>
        <taxon>Heterobranchia</taxon>
        <taxon>Euthyneura</taxon>
        <taxon>Panpulmonata</taxon>
        <taxon>Sacoglossa</taxon>
        <taxon>Placobranchoidea</taxon>
        <taxon>Plakobranchidae</taxon>
        <taxon>Plakobranchus</taxon>
    </lineage>
</organism>
<evidence type="ECO:0000313" key="9">
    <source>
        <dbReference type="EMBL" id="GFO44090.1"/>
    </source>
</evidence>
<dbReference type="EMBL" id="BLXT01007928">
    <property type="protein sequence ID" value="GFO44090.1"/>
    <property type="molecule type" value="Genomic_DNA"/>
</dbReference>
<dbReference type="AlphaFoldDB" id="A0AAV4DJD3"/>
<evidence type="ECO:0000256" key="2">
    <source>
        <dbReference type="ARBA" id="ARBA00007647"/>
    </source>
</evidence>
<comment type="subcellular location">
    <subcellularLocation>
        <location evidence="1">Membrane</location>
        <topology evidence="1">Single-pass membrane protein</topology>
    </subcellularLocation>
</comment>
<comment type="caution">
    <text evidence="9">The sequence shown here is derived from an EMBL/GenBank/DDBJ whole genome shotgun (WGS) entry which is preliminary data.</text>
</comment>
<dbReference type="InterPro" id="IPR008166">
    <property type="entry name" value="Glyco_transf_92"/>
</dbReference>
<feature type="region of interest" description="Disordered" evidence="8">
    <location>
        <begin position="446"/>
        <end position="477"/>
    </location>
</feature>
<feature type="compositionally biased region" description="Polar residues" evidence="8">
    <location>
        <begin position="122"/>
        <end position="131"/>
    </location>
</feature>
<evidence type="ECO:0000256" key="1">
    <source>
        <dbReference type="ARBA" id="ARBA00004167"/>
    </source>
</evidence>
<keyword evidence="3" id="KW-0328">Glycosyltransferase</keyword>
<sequence>MLYKREIRHVAKADGKSIETGQSAGQDWTQLDTLKRSRRYNSTLQRESSGQPGPYKERPNLSVLNMAQGEGHTKDFNDTRFEKDTGRSKAKAVVEVEEWDRKRFVRSQKQSRRQGELARAMQTRNSMPDSNLDPSVMSSLVNVQQNSHAKMENSLLFYNQTLKPQSSEYYLEFCDRVFDDARLIPNICNRPAVELTNKNHIPVNSVSLFFRRVGEVKVYSSYLDVRGEPTIRAMALAPAGQSNGPSIYWCVFHIAGQIAKQQLQREHIEVEDWKHPRRKNDTKFSSSDARNVDGNKEASVMSFYAASDGHGRANQFYILSCAVPKKALPLYAVPVRDAITVQIVVGSRETAFIAAVQDRIFLDVIVNKLIDLTSELPRIQTNQNVRKTLLVDINFPVESNVNRTKQNLNKSNLLTFENFHGLNDGVAESHRRNRTKRQLRKLLQVDNDDFGDDDDDEDKEISREKKNHAGVSKGAIGRPGRARVANVITIPHPYRQVGQVIASCVAPLHGPMSALQMVEFMELSLLLGVQHVVFYVPSSPSLEGPRTALRVYATRGLATVLPWDLPGTANGKPTSDDLWARGRDIALNDCLYRTMHRFDWALFLDLDEFFVPRVTPDLPSFLKYLQARHRFNASRTTDLVFPSAYFPPPTRASYKNLTTVPGFVPDVNKFISLKSVRRTYFDQQQTLRMIRPDAAVRVGAGERKRTSFFLSSRYASVHHYSHCPRNDIVINTAPKDAATNSSLVKVAVQICNHLKVDWTMWRFKTLLVEKARISARRLTGG</sequence>
<keyword evidence="10" id="KW-1185">Reference proteome</keyword>
<evidence type="ECO:0000256" key="5">
    <source>
        <dbReference type="ARBA" id="ARBA00022692"/>
    </source>
</evidence>
<name>A0AAV4DJD3_9GAST</name>
<feature type="region of interest" description="Disordered" evidence="8">
    <location>
        <begin position="14"/>
        <end position="60"/>
    </location>
</feature>
<evidence type="ECO:0000256" key="7">
    <source>
        <dbReference type="ARBA" id="ARBA00023136"/>
    </source>
</evidence>
<evidence type="ECO:0000256" key="8">
    <source>
        <dbReference type="SAM" id="MobiDB-lite"/>
    </source>
</evidence>
<evidence type="ECO:0000256" key="6">
    <source>
        <dbReference type="ARBA" id="ARBA00022989"/>
    </source>
</evidence>
<keyword evidence="6" id="KW-1133">Transmembrane helix</keyword>
<keyword evidence="7" id="KW-0472">Membrane</keyword>
<protein>
    <submittedName>
        <fullName evidence="9">Upf0392 protein f13g3.3</fullName>
    </submittedName>
</protein>
<feature type="compositionally biased region" description="Polar residues" evidence="8">
    <location>
        <begin position="19"/>
        <end position="32"/>
    </location>
</feature>
<dbReference type="Pfam" id="PF01697">
    <property type="entry name" value="Glyco_transf_92"/>
    <property type="match status" value="1"/>
</dbReference>
<evidence type="ECO:0000313" key="10">
    <source>
        <dbReference type="Proteomes" id="UP000735302"/>
    </source>
</evidence>
<dbReference type="GO" id="GO:0016020">
    <property type="term" value="C:membrane"/>
    <property type="evidence" value="ECO:0007669"/>
    <property type="project" value="UniProtKB-SubCell"/>
</dbReference>
<evidence type="ECO:0000256" key="4">
    <source>
        <dbReference type="ARBA" id="ARBA00022679"/>
    </source>
</evidence>
<comment type="similarity">
    <text evidence="2">Belongs to the glycosyltransferase 92 family.</text>
</comment>
<proteinExistence type="inferred from homology"/>
<dbReference type="PANTHER" id="PTHR21461">
    <property type="entry name" value="GLYCOSYLTRANSFERASE FAMILY 92 PROTEIN"/>
    <property type="match status" value="1"/>
</dbReference>
<feature type="compositionally biased region" description="Acidic residues" evidence="8">
    <location>
        <begin position="446"/>
        <end position="459"/>
    </location>
</feature>
<keyword evidence="4" id="KW-0808">Transferase</keyword>
<dbReference type="GO" id="GO:0005737">
    <property type="term" value="C:cytoplasm"/>
    <property type="evidence" value="ECO:0007669"/>
    <property type="project" value="TreeGrafter"/>
</dbReference>
<feature type="region of interest" description="Disordered" evidence="8">
    <location>
        <begin position="106"/>
        <end position="131"/>
    </location>
</feature>
<dbReference type="Proteomes" id="UP000735302">
    <property type="component" value="Unassembled WGS sequence"/>
</dbReference>
<reference evidence="9 10" key="1">
    <citation type="journal article" date="2021" name="Elife">
        <title>Chloroplast acquisition without the gene transfer in kleptoplastic sea slugs, Plakobranchus ocellatus.</title>
        <authorList>
            <person name="Maeda T."/>
            <person name="Takahashi S."/>
            <person name="Yoshida T."/>
            <person name="Shimamura S."/>
            <person name="Takaki Y."/>
            <person name="Nagai Y."/>
            <person name="Toyoda A."/>
            <person name="Suzuki Y."/>
            <person name="Arimoto A."/>
            <person name="Ishii H."/>
            <person name="Satoh N."/>
            <person name="Nishiyama T."/>
            <person name="Hasebe M."/>
            <person name="Maruyama T."/>
            <person name="Minagawa J."/>
            <person name="Obokata J."/>
            <person name="Shigenobu S."/>
        </authorList>
    </citation>
    <scope>NUCLEOTIDE SEQUENCE [LARGE SCALE GENOMIC DNA]</scope>
</reference>
<accession>A0AAV4DJD3</accession>
<keyword evidence="5" id="KW-0812">Transmembrane</keyword>
<gene>
    <name evidence="9" type="ORF">PoB_007059500</name>
</gene>
<dbReference type="PANTHER" id="PTHR21461:SF69">
    <property type="entry name" value="GLYCOSYLTRANSFERASE FAMILY 92 PROTEIN"/>
    <property type="match status" value="1"/>
</dbReference>
<dbReference type="GO" id="GO:0016757">
    <property type="term" value="F:glycosyltransferase activity"/>
    <property type="evidence" value="ECO:0007669"/>
    <property type="project" value="UniProtKB-KW"/>
</dbReference>
<evidence type="ECO:0000256" key="3">
    <source>
        <dbReference type="ARBA" id="ARBA00022676"/>
    </source>
</evidence>